<dbReference type="NCBIfam" id="TIGR01643">
    <property type="entry name" value="YD_repeat_2x"/>
    <property type="match status" value="2"/>
</dbReference>
<organism evidence="1 2">
    <name type="scientific">Pectobacterium fontis</name>
    <dbReference type="NCBI Taxonomy" id="2558042"/>
    <lineage>
        <taxon>Bacteria</taxon>
        <taxon>Pseudomonadati</taxon>
        <taxon>Pseudomonadota</taxon>
        <taxon>Gammaproteobacteria</taxon>
        <taxon>Enterobacterales</taxon>
        <taxon>Pectobacteriaceae</taxon>
        <taxon>Pectobacterium</taxon>
    </lineage>
</organism>
<evidence type="ECO:0000313" key="2">
    <source>
        <dbReference type="Proteomes" id="UP000053038"/>
    </source>
</evidence>
<keyword evidence="2" id="KW-1185">Reference proteome</keyword>
<protein>
    <recommendedName>
        <fullName evidence="3">RHS repeat protein</fullName>
    </recommendedName>
</protein>
<dbReference type="AlphaFoldDB" id="A0A7V8L3T6"/>
<comment type="caution">
    <text evidence="1">The sequence shown here is derived from an EMBL/GenBank/DDBJ whole genome shotgun (WGS) entry which is preliminary data.</text>
</comment>
<gene>
    <name evidence="1" type="ORF">OI69_18450</name>
</gene>
<dbReference type="Proteomes" id="UP000053038">
    <property type="component" value="Unassembled WGS sequence"/>
</dbReference>
<proteinExistence type="predicted"/>
<sequence length="65" mass="7233">MYEDGSETRFGYDVEGNLTAVTDALGQRYQFRYGAFDNLLEATDPLGATVRYHYNAEAVFAGVTN</sequence>
<feature type="non-terminal residue" evidence="1">
    <location>
        <position position="65"/>
    </location>
</feature>
<evidence type="ECO:0000313" key="1">
    <source>
        <dbReference type="EMBL" id="KHN49261.1"/>
    </source>
</evidence>
<dbReference type="EMBL" id="JSXC01000073">
    <property type="protein sequence ID" value="KHN49261.1"/>
    <property type="molecule type" value="Genomic_DNA"/>
</dbReference>
<dbReference type="Pfam" id="PF05593">
    <property type="entry name" value="RHS_repeat"/>
    <property type="match status" value="1"/>
</dbReference>
<reference evidence="1 2" key="1">
    <citation type="submission" date="2014-10" db="EMBL/GenBank/DDBJ databases">
        <title>Genome sequence of Pectobacterium carotovorum M022.</title>
        <authorList>
            <person name="Chan K.-G."/>
            <person name="Tan W.-S."/>
        </authorList>
    </citation>
    <scope>NUCLEOTIDE SEQUENCE [LARGE SCALE GENOMIC DNA]</scope>
    <source>
        <strain evidence="1 2">M022</strain>
    </source>
</reference>
<accession>A0A7V8L3T6</accession>
<dbReference type="Gene3D" id="2.180.10.10">
    <property type="entry name" value="RHS repeat-associated core"/>
    <property type="match status" value="1"/>
</dbReference>
<evidence type="ECO:0008006" key="3">
    <source>
        <dbReference type="Google" id="ProtNLM"/>
    </source>
</evidence>
<dbReference type="InterPro" id="IPR006530">
    <property type="entry name" value="YD"/>
</dbReference>
<name>A0A7V8L3T6_9GAMM</name>
<dbReference type="InterPro" id="IPR031325">
    <property type="entry name" value="RHS_repeat"/>
</dbReference>